<evidence type="ECO:0000313" key="2">
    <source>
        <dbReference type="Proteomes" id="UP000652761"/>
    </source>
</evidence>
<gene>
    <name evidence="1" type="ORF">Taro_050006</name>
</gene>
<sequence>MIAPIPRFSGSSVSLDYANRWRSQHTESACHGDRKPCLAQHEISSTGRRYGCTNIADIVTPLPFIPTPSAKELARTFRPGIGISYVTTIRNRHSETVDRALVLWDSVPSPKFGRGACVLVHRSSYPWGRT</sequence>
<proteinExistence type="predicted"/>
<name>A0A843XCN2_COLES</name>
<organism evidence="1 2">
    <name type="scientific">Colocasia esculenta</name>
    <name type="common">Wild taro</name>
    <name type="synonym">Arum esculentum</name>
    <dbReference type="NCBI Taxonomy" id="4460"/>
    <lineage>
        <taxon>Eukaryota</taxon>
        <taxon>Viridiplantae</taxon>
        <taxon>Streptophyta</taxon>
        <taxon>Embryophyta</taxon>
        <taxon>Tracheophyta</taxon>
        <taxon>Spermatophyta</taxon>
        <taxon>Magnoliopsida</taxon>
        <taxon>Liliopsida</taxon>
        <taxon>Araceae</taxon>
        <taxon>Aroideae</taxon>
        <taxon>Colocasieae</taxon>
        <taxon>Colocasia</taxon>
    </lineage>
</organism>
<dbReference type="EMBL" id="NMUH01007310">
    <property type="protein sequence ID" value="MQM17041.1"/>
    <property type="molecule type" value="Genomic_DNA"/>
</dbReference>
<dbReference type="AlphaFoldDB" id="A0A843XCN2"/>
<reference evidence="1" key="1">
    <citation type="submission" date="2017-07" db="EMBL/GenBank/DDBJ databases">
        <title>Taro Niue Genome Assembly and Annotation.</title>
        <authorList>
            <person name="Atibalentja N."/>
            <person name="Keating K."/>
            <person name="Fields C.J."/>
        </authorList>
    </citation>
    <scope>NUCLEOTIDE SEQUENCE</scope>
    <source>
        <strain evidence="1">Niue_2</strain>
        <tissue evidence="1">Leaf</tissue>
    </source>
</reference>
<accession>A0A843XCN2</accession>
<evidence type="ECO:0000313" key="1">
    <source>
        <dbReference type="EMBL" id="MQM17041.1"/>
    </source>
</evidence>
<protein>
    <submittedName>
        <fullName evidence="1">Uncharacterized protein</fullName>
    </submittedName>
</protein>
<keyword evidence="2" id="KW-1185">Reference proteome</keyword>
<dbReference type="Proteomes" id="UP000652761">
    <property type="component" value="Unassembled WGS sequence"/>
</dbReference>
<comment type="caution">
    <text evidence="1">The sequence shown here is derived from an EMBL/GenBank/DDBJ whole genome shotgun (WGS) entry which is preliminary data.</text>
</comment>